<dbReference type="Gene3D" id="3.55.50.10">
    <property type="entry name" value="Baseplate protein-like domains"/>
    <property type="match status" value="1"/>
</dbReference>
<dbReference type="NCBIfam" id="TIGR01646">
    <property type="entry name" value="vgr_GE"/>
    <property type="match status" value="1"/>
</dbReference>
<feature type="domain" description="Putative type VI secretion system Rhs element associated Vgr" evidence="4">
    <location>
        <begin position="580"/>
        <end position="686"/>
    </location>
</feature>
<comment type="caution">
    <text evidence="5">The sequence shown here is derived from an EMBL/GenBank/DDBJ whole genome shotgun (WGS) entry which is preliminary data.</text>
</comment>
<feature type="domain" description="DUF2345" evidence="3">
    <location>
        <begin position="719"/>
        <end position="879"/>
    </location>
</feature>
<dbReference type="SUPFAM" id="SSF69279">
    <property type="entry name" value="Phage tail proteins"/>
    <property type="match status" value="2"/>
</dbReference>
<evidence type="ECO:0000256" key="1">
    <source>
        <dbReference type="ARBA" id="ARBA00005558"/>
    </source>
</evidence>
<dbReference type="InterPro" id="IPR006531">
    <property type="entry name" value="Gp5/Vgr_OB"/>
</dbReference>
<keyword evidence="6" id="KW-1185">Reference proteome</keyword>
<proteinExistence type="inferred from homology"/>
<dbReference type="Pfam" id="PF10106">
    <property type="entry name" value="DUF2345"/>
    <property type="match status" value="1"/>
</dbReference>
<dbReference type="InterPro" id="IPR037026">
    <property type="entry name" value="Vgr_OB-fold_dom_sf"/>
</dbReference>
<evidence type="ECO:0000313" key="6">
    <source>
        <dbReference type="Proteomes" id="UP001596101"/>
    </source>
</evidence>
<dbReference type="InterPro" id="IPR017847">
    <property type="entry name" value="T6SS_RhsGE_Vgr_subset"/>
</dbReference>
<evidence type="ECO:0000313" key="5">
    <source>
        <dbReference type="EMBL" id="MFC5476862.1"/>
    </source>
</evidence>
<name>A0ABW0MID6_9BURK</name>
<dbReference type="Pfam" id="PF13296">
    <property type="entry name" value="T6SS_Vgr"/>
    <property type="match status" value="1"/>
</dbReference>
<accession>A0ABW0MID6</accession>
<dbReference type="Pfam" id="PF04717">
    <property type="entry name" value="Phage_base_V"/>
    <property type="match status" value="1"/>
</dbReference>
<dbReference type="Proteomes" id="UP001596101">
    <property type="component" value="Unassembled WGS sequence"/>
</dbReference>
<dbReference type="InterPro" id="IPR006533">
    <property type="entry name" value="T6SS_Vgr_RhsGE"/>
</dbReference>
<evidence type="ECO:0000259" key="2">
    <source>
        <dbReference type="Pfam" id="PF04717"/>
    </source>
</evidence>
<organism evidence="5 6">
    <name type="scientific">Massilia suwonensis</name>
    <dbReference type="NCBI Taxonomy" id="648895"/>
    <lineage>
        <taxon>Bacteria</taxon>
        <taxon>Pseudomonadati</taxon>
        <taxon>Pseudomonadota</taxon>
        <taxon>Betaproteobacteria</taxon>
        <taxon>Burkholderiales</taxon>
        <taxon>Oxalobacteraceae</taxon>
        <taxon>Telluria group</taxon>
        <taxon>Massilia</taxon>
    </lineage>
</organism>
<evidence type="ECO:0000259" key="3">
    <source>
        <dbReference type="Pfam" id="PF10106"/>
    </source>
</evidence>
<comment type="similarity">
    <text evidence="1">Belongs to the VgrG protein family.</text>
</comment>
<protein>
    <submittedName>
        <fullName evidence="5">Type VI secretion system Vgr family protein</fullName>
    </submittedName>
</protein>
<dbReference type="NCBIfam" id="TIGR03361">
    <property type="entry name" value="VI_Rhs_Vgr"/>
    <property type="match status" value="1"/>
</dbReference>
<gene>
    <name evidence="5" type="ORF">ACFPQ5_01575</name>
</gene>
<reference evidence="6" key="1">
    <citation type="journal article" date="2019" name="Int. J. Syst. Evol. Microbiol.">
        <title>The Global Catalogue of Microorganisms (GCM) 10K type strain sequencing project: providing services to taxonomists for standard genome sequencing and annotation.</title>
        <authorList>
            <consortium name="The Broad Institute Genomics Platform"/>
            <consortium name="The Broad Institute Genome Sequencing Center for Infectious Disease"/>
            <person name="Wu L."/>
            <person name="Ma J."/>
        </authorList>
    </citation>
    <scope>NUCLEOTIDE SEQUENCE [LARGE SCALE GENOMIC DNA]</scope>
    <source>
        <strain evidence="6">CCUG 43111</strain>
    </source>
</reference>
<dbReference type="InterPro" id="IPR028244">
    <property type="entry name" value="T6SS_Rhs_Vgr_dom"/>
</dbReference>
<evidence type="ECO:0000259" key="4">
    <source>
        <dbReference type="Pfam" id="PF13296"/>
    </source>
</evidence>
<feature type="domain" description="Gp5/Type VI secretion system Vgr protein OB-fold" evidence="2">
    <location>
        <begin position="469"/>
        <end position="523"/>
    </location>
</feature>
<dbReference type="Pfam" id="PF05954">
    <property type="entry name" value="Phage_GPD"/>
    <property type="match status" value="1"/>
</dbReference>
<dbReference type="RefSeq" id="WP_379751234.1">
    <property type="nucleotide sequence ID" value="NZ_JBHSMR010000001.1"/>
</dbReference>
<dbReference type="SUPFAM" id="SSF69255">
    <property type="entry name" value="gp5 N-terminal domain-like"/>
    <property type="match status" value="1"/>
</dbReference>
<dbReference type="InterPro" id="IPR018769">
    <property type="entry name" value="VgrG2_DUF2345"/>
</dbReference>
<dbReference type="Gene3D" id="2.40.50.230">
    <property type="entry name" value="Gp5 N-terminal domain"/>
    <property type="match status" value="1"/>
</dbReference>
<dbReference type="EMBL" id="JBHSMR010000001">
    <property type="protein sequence ID" value="MFC5476862.1"/>
    <property type="molecule type" value="Genomic_DNA"/>
</dbReference>
<dbReference type="Gene3D" id="4.10.220.110">
    <property type="match status" value="1"/>
</dbReference>
<dbReference type="Gene3D" id="2.30.110.50">
    <property type="match status" value="1"/>
</dbReference>
<sequence>MSEQVPALLAAFNRFTQDTRLLRLTTPLGEDLLAECVRGEESISAGFTFRVEALSLDAHLSLRSLIGQPVLLQLLTATSGELRAFHGHVTAADISGANGGFARYVLTIEPWTRFLAFGRDSRIFQGMTTIEILDSVFKTWAARGRLAPAWRFELANSRVYPKRSLVTQYQESDLAFAERLMHEEGLFYFFEHEGAPGSPSLGAHTLVVADHNGAFRPNPQAAVEFTRPGAVMRADSIDRWRIESRLRTDAIEMGSWDYRTVRQRRADAAGLQGETGLTSRDAPGVYAWPKREQGQRIALNQVQALEASRQVHVGAGTVRSFTPGTTFTLHGHASVDAADHDDDRRFLITRTVHLMHNNLGADVLGSIGRLLGKGTVASSAADEFSLSGDARPLYRNRIDAIPARVPYRSLGTDAHGRILHPRPTVRGQQTAIVVGPPGAMIHTDRDHRIKIQFHWQRGDASHSRLAHPYPEGHAGASGTWVRVVTPLAGANWGSNMLPRVGQEVLVDFIEGDIDRPVVIGSLHNGRGQQDAQHNQMAHGAAAATGNAPAWFPGEGGGHAHPAVLSGFKSQAMADSQGGAGAYGQLVFDDTSGQSRVALQRHAKAHDGMAELNMGQLRHQSDNERLQPAGFAAELKTAHGAALRAGQGLLLSSDARNGGAGAQLDAREAVSQVEESHQLQVALATQAQKHNAKLKDEAEPEKLAALGQVRHSADVIATAENNAIAYGEPHMQLSSPAGIVTATPADAILAAGTTTSLSAGQDINFVAQGSTATAVVGGISLFTYGKAGNKTKPNQEVGLKLHAASGKLSSQSQSGTTSLVADKTVTVASVTKSVAISAPKKHVLLTAQGASIKLEGGNIEVHAPGKVEFKASAKELAGPQSANGEKTMPKPGDLKLCEFRAAGAAAAGDSTVPFS</sequence>